<accession>A0A3Q3A4L9</accession>
<dbReference type="AlphaFoldDB" id="A0A3Q3A4L9"/>
<evidence type="ECO:0000256" key="11">
    <source>
        <dbReference type="SAM" id="SignalP"/>
    </source>
</evidence>
<dbReference type="OMA" id="HDYPNAR"/>
<dbReference type="PROSITE" id="PS00263">
    <property type="entry name" value="NATRIURETIC_PEPTIDE"/>
    <property type="match status" value="1"/>
</dbReference>
<dbReference type="RefSeq" id="XP_017268888.1">
    <property type="nucleotide sequence ID" value="XM_017413399.3"/>
</dbReference>
<dbReference type="SMART" id="SM00183">
    <property type="entry name" value="NAT_PEP"/>
    <property type="match status" value="1"/>
</dbReference>
<dbReference type="Pfam" id="PF00212">
    <property type="entry name" value="ANP"/>
    <property type="match status" value="1"/>
</dbReference>
<dbReference type="InterPro" id="IPR000663">
    <property type="entry name" value="Natr_peptide"/>
</dbReference>
<evidence type="ECO:0000313" key="13">
    <source>
        <dbReference type="Proteomes" id="UP000264800"/>
    </source>
</evidence>
<dbReference type="GO" id="GO:0005576">
    <property type="term" value="C:extracellular region"/>
    <property type="evidence" value="ECO:0007669"/>
    <property type="project" value="UniProtKB-SubCell"/>
</dbReference>
<dbReference type="STRING" id="37003.ENSKMAP00000010790"/>
<evidence type="ECO:0000313" key="12">
    <source>
        <dbReference type="Ensembl" id="ENSKMAP00000010790.1"/>
    </source>
</evidence>
<feature type="signal peptide" evidence="11">
    <location>
        <begin position="1"/>
        <end position="22"/>
    </location>
</feature>
<dbReference type="PANTHER" id="PTHR12167">
    <property type="entry name" value="C-TYPE NATRIURETIC PEPTIDE"/>
    <property type="match status" value="1"/>
</dbReference>
<dbReference type="PRINTS" id="PR00710">
    <property type="entry name" value="NATPEPTIDES"/>
</dbReference>
<feature type="chain" id="PRO_5018545806" evidence="11">
    <location>
        <begin position="23"/>
        <end position="121"/>
    </location>
</feature>
<name>A0A3Q3A4L9_KRYMA</name>
<evidence type="ECO:0000256" key="8">
    <source>
        <dbReference type="ARBA" id="ARBA00022858"/>
    </source>
</evidence>
<comment type="subcellular location">
    <subcellularLocation>
        <location evidence="2 9">Secreted</location>
    </subcellularLocation>
</comment>
<dbReference type="GO" id="GO:0097746">
    <property type="term" value="P:blood vessel diameter maintenance"/>
    <property type="evidence" value="ECO:0007669"/>
    <property type="project" value="UniProtKB-KW"/>
</dbReference>
<reference evidence="12" key="1">
    <citation type="submission" date="2025-08" db="UniProtKB">
        <authorList>
            <consortium name="Ensembl"/>
        </authorList>
    </citation>
    <scope>IDENTIFICATION</scope>
</reference>
<protein>
    <submittedName>
        <fullName evidence="12">Natriuretic peptide C</fullName>
    </submittedName>
</protein>
<evidence type="ECO:0000256" key="2">
    <source>
        <dbReference type="ARBA" id="ARBA00004613"/>
    </source>
</evidence>
<dbReference type="GO" id="GO:0005179">
    <property type="term" value="F:hormone activity"/>
    <property type="evidence" value="ECO:0007669"/>
    <property type="project" value="UniProtKB-KW"/>
</dbReference>
<dbReference type="GO" id="GO:0006182">
    <property type="term" value="P:cGMP biosynthetic process"/>
    <property type="evidence" value="ECO:0007669"/>
    <property type="project" value="TreeGrafter"/>
</dbReference>
<proteinExistence type="inferred from homology"/>
<dbReference type="CTD" id="4880"/>
<comment type="function">
    <text evidence="1">Exhibits natriuretic and vasodepressant activity. Has cGMP-stimulating activity. May help to regulate body fluid homeostasis in a variety of aquatic environments.</text>
</comment>
<dbReference type="KEGG" id="kmr:108234319"/>
<feature type="region of interest" description="Disordered" evidence="10">
    <location>
        <begin position="85"/>
        <end position="111"/>
    </location>
</feature>
<evidence type="ECO:0000256" key="9">
    <source>
        <dbReference type="RuleBase" id="RU003686"/>
    </source>
</evidence>
<dbReference type="Ensembl" id="ENSKMAT00000010954.1">
    <property type="protein sequence ID" value="ENSKMAP00000010790.1"/>
    <property type="gene ID" value="ENSKMAG00000008102.1"/>
</dbReference>
<keyword evidence="7 11" id="KW-0732">Signal</keyword>
<dbReference type="GeneTree" id="ENSGT00390000015492"/>
<dbReference type="Proteomes" id="UP000264800">
    <property type="component" value="Unplaced"/>
</dbReference>
<dbReference type="GO" id="GO:0007168">
    <property type="term" value="P:receptor guanylyl cyclase signaling pathway"/>
    <property type="evidence" value="ECO:0007669"/>
    <property type="project" value="TreeGrafter"/>
</dbReference>
<dbReference type="GeneID" id="108234319"/>
<evidence type="ECO:0000256" key="4">
    <source>
        <dbReference type="ARBA" id="ARBA00022525"/>
    </source>
</evidence>
<keyword evidence="4" id="KW-0964">Secreted</keyword>
<organism evidence="12 13">
    <name type="scientific">Kryptolebias marmoratus</name>
    <name type="common">Mangrove killifish</name>
    <name type="synonym">Rivulus marmoratus</name>
    <dbReference type="NCBI Taxonomy" id="37003"/>
    <lineage>
        <taxon>Eukaryota</taxon>
        <taxon>Metazoa</taxon>
        <taxon>Chordata</taxon>
        <taxon>Craniata</taxon>
        <taxon>Vertebrata</taxon>
        <taxon>Euteleostomi</taxon>
        <taxon>Actinopterygii</taxon>
        <taxon>Neopterygii</taxon>
        <taxon>Teleostei</taxon>
        <taxon>Neoteleostei</taxon>
        <taxon>Acanthomorphata</taxon>
        <taxon>Ovalentaria</taxon>
        <taxon>Atherinomorphae</taxon>
        <taxon>Cyprinodontiformes</taxon>
        <taxon>Rivulidae</taxon>
        <taxon>Kryptolebias</taxon>
    </lineage>
</organism>
<keyword evidence="6" id="KW-0372">Hormone</keyword>
<evidence type="ECO:0000256" key="6">
    <source>
        <dbReference type="ARBA" id="ARBA00022702"/>
    </source>
</evidence>
<evidence type="ECO:0000256" key="3">
    <source>
        <dbReference type="ARBA" id="ARBA00009041"/>
    </source>
</evidence>
<sequence length="121" mass="13454">MNLSYVVACGLLVTLLSERMGAKPLTQAQQKSLKDLLGEELAEFLDSEERERRIDAVRSRMRLLRDLRTDTKARGVWARLLNDQSATRRHKSGSKKGGSSSRSGCFGHKMDRIGTISGMGC</sequence>
<dbReference type="OrthoDB" id="8911465at2759"/>
<evidence type="ECO:0000256" key="7">
    <source>
        <dbReference type="ARBA" id="ARBA00022729"/>
    </source>
</evidence>
<evidence type="ECO:0000256" key="1">
    <source>
        <dbReference type="ARBA" id="ARBA00002179"/>
    </source>
</evidence>
<keyword evidence="13" id="KW-1185">Reference proteome</keyword>
<reference evidence="12" key="2">
    <citation type="submission" date="2025-09" db="UniProtKB">
        <authorList>
            <consortium name="Ensembl"/>
        </authorList>
    </citation>
    <scope>IDENTIFICATION</scope>
</reference>
<dbReference type="PANTHER" id="PTHR12167:SF2">
    <property type="entry name" value="C-TYPE NATRIURETIC PEPTIDE"/>
    <property type="match status" value="1"/>
</dbReference>
<keyword evidence="8 9" id="KW-0838">Vasoactive</keyword>
<dbReference type="InterPro" id="IPR030480">
    <property type="entry name" value="Natr_peptide_CS"/>
</dbReference>
<evidence type="ECO:0000256" key="10">
    <source>
        <dbReference type="SAM" id="MobiDB-lite"/>
    </source>
</evidence>
<keyword evidence="5" id="KW-0165">Cleavage on pair of basic residues</keyword>
<comment type="similarity">
    <text evidence="3 9">Belongs to the natriuretic peptide family.</text>
</comment>
<evidence type="ECO:0000256" key="5">
    <source>
        <dbReference type="ARBA" id="ARBA00022685"/>
    </source>
</evidence>